<feature type="region of interest" description="Disordered" evidence="1">
    <location>
        <begin position="205"/>
        <end position="245"/>
    </location>
</feature>
<feature type="region of interest" description="Disordered" evidence="1">
    <location>
        <begin position="113"/>
        <end position="152"/>
    </location>
</feature>
<name>Q4S0Q3_TETNG</name>
<gene>
    <name evidence="2" type="ORF">GSTENG00025919001</name>
</gene>
<organism evidence="2">
    <name type="scientific">Tetraodon nigroviridis</name>
    <name type="common">Spotted green pufferfish</name>
    <name type="synonym">Chelonodon nigroviridis</name>
    <dbReference type="NCBI Taxonomy" id="99883"/>
    <lineage>
        <taxon>Eukaryota</taxon>
        <taxon>Metazoa</taxon>
        <taxon>Chordata</taxon>
        <taxon>Craniata</taxon>
        <taxon>Vertebrata</taxon>
        <taxon>Euteleostomi</taxon>
        <taxon>Actinopterygii</taxon>
        <taxon>Neopterygii</taxon>
        <taxon>Teleostei</taxon>
        <taxon>Neoteleostei</taxon>
        <taxon>Acanthomorphata</taxon>
        <taxon>Eupercaria</taxon>
        <taxon>Tetraodontiformes</taxon>
        <taxon>Tetradontoidea</taxon>
        <taxon>Tetraodontidae</taxon>
        <taxon>Tetraodon</taxon>
    </lineage>
</organism>
<sequence>MFRKLNNVFRPNHRGQRELHGGCPRGSQSEQDYHSACTVRLVRSTSLLVVGQRGQAAAGSPLKRSRSTVSIESNPSCYQRQEDRAWLYSQSRDCLEYLEALVELRRKYSRSVGDFQRSEAEAGASLKKPPGKEESPQAPRTRASEPSVPDEEDTLRYLDAVIASCESQAQHTPYTDDGHQDVDFIVASTSAPHDLHSNWVLRVPRVPDGGEQKAVPDRANGSGPKKRTQGGSTSSRLRLQRNPIHLPKVVESALQTLRFKPRLKKR</sequence>
<feature type="region of interest" description="Disordered" evidence="1">
    <location>
        <begin position="52"/>
        <end position="74"/>
    </location>
</feature>
<evidence type="ECO:0000256" key="1">
    <source>
        <dbReference type="SAM" id="MobiDB-lite"/>
    </source>
</evidence>
<dbReference type="KEGG" id="tng:GSTEN00025919G001"/>
<protein>
    <submittedName>
        <fullName evidence="2">(spotted green pufferfish) hypothetical protein</fullName>
    </submittedName>
</protein>
<comment type="caution">
    <text evidence="2">The sequence shown here is derived from an EMBL/GenBank/DDBJ whole genome shotgun (WGS) entry which is preliminary data.</text>
</comment>
<accession>Q4S0Q3</accession>
<reference evidence="2" key="1">
    <citation type="journal article" date="2004" name="Nature">
        <title>Genome duplication in the teleost fish Tetraodon nigroviridis reveals the early vertebrate proto-karyotype.</title>
        <authorList>
            <person name="Jaillon O."/>
            <person name="Aury J.-M."/>
            <person name="Brunet F."/>
            <person name="Petit J.-L."/>
            <person name="Stange-Thomann N."/>
            <person name="Mauceli E."/>
            <person name="Bouneau L."/>
            <person name="Fischer C."/>
            <person name="Ozouf-Costaz C."/>
            <person name="Bernot A."/>
            <person name="Nicaud S."/>
            <person name="Jaffe D."/>
            <person name="Fisher S."/>
            <person name="Lutfalla G."/>
            <person name="Dossat C."/>
            <person name="Segurens B."/>
            <person name="Dasilva C."/>
            <person name="Salanoubat M."/>
            <person name="Levy M."/>
            <person name="Boudet N."/>
            <person name="Castellano S."/>
            <person name="Anthouard V."/>
            <person name="Jubin C."/>
            <person name="Castelli V."/>
            <person name="Katinka M."/>
            <person name="Vacherie B."/>
            <person name="Biemont C."/>
            <person name="Skalli Z."/>
            <person name="Cattolico L."/>
            <person name="Poulain J."/>
            <person name="De Berardinis V."/>
            <person name="Cruaud C."/>
            <person name="Duprat S."/>
            <person name="Brottier P."/>
            <person name="Coutanceau J.-P."/>
            <person name="Gouzy J."/>
            <person name="Parra G."/>
            <person name="Lardier G."/>
            <person name="Chapple C."/>
            <person name="McKernan K.J."/>
            <person name="McEwan P."/>
            <person name="Bosak S."/>
            <person name="Kellis M."/>
            <person name="Volff J.-N."/>
            <person name="Guigo R."/>
            <person name="Zody M.C."/>
            <person name="Mesirov J."/>
            <person name="Lindblad-Toh K."/>
            <person name="Birren B."/>
            <person name="Nusbaum C."/>
            <person name="Kahn D."/>
            <person name="Robinson-Rechavi M."/>
            <person name="Laudet V."/>
            <person name="Schachter V."/>
            <person name="Quetier F."/>
            <person name="Saurin W."/>
            <person name="Scarpelli C."/>
            <person name="Wincker P."/>
            <person name="Lander E.S."/>
            <person name="Weissenbach J."/>
            <person name="Roest Crollius H."/>
        </authorList>
    </citation>
    <scope>NUCLEOTIDE SEQUENCE [LARGE SCALE GENOMIC DNA]</scope>
</reference>
<dbReference type="AlphaFoldDB" id="Q4S0Q3"/>
<dbReference type="EMBL" id="CAAE01014781">
    <property type="protein sequence ID" value="CAG05779.1"/>
    <property type="molecule type" value="Genomic_DNA"/>
</dbReference>
<reference evidence="2" key="2">
    <citation type="submission" date="2004-02" db="EMBL/GenBank/DDBJ databases">
        <authorList>
            <consortium name="Genoscope"/>
            <consortium name="Whitehead Institute Centre for Genome Research"/>
        </authorList>
    </citation>
    <scope>NUCLEOTIDE SEQUENCE</scope>
</reference>
<proteinExistence type="predicted"/>
<evidence type="ECO:0000313" key="2">
    <source>
        <dbReference type="EMBL" id="CAG05779.1"/>
    </source>
</evidence>
<dbReference type="OrthoDB" id="8784811at2759"/>